<proteinExistence type="predicted"/>
<dbReference type="GO" id="GO:0016787">
    <property type="term" value="F:hydrolase activity"/>
    <property type="evidence" value="ECO:0007669"/>
    <property type="project" value="UniProtKB-KW"/>
</dbReference>
<dbReference type="SUPFAM" id="SSF56601">
    <property type="entry name" value="beta-lactamase/transpeptidase-like"/>
    <property type="match status" value="1"/>
</dbReference>
<dbReference type="GO" id="GO:0003677">
    <property type="term" value="F:DNA binding"/>
    <property type="evidence" value="ECO:0007669"/>
    <property type="project" value="InterPro"/>
</dbReference>
<gene>
    <name evidence="7" type="ORF">FUA48_13015</name>
</gene>
<keyword evidence="8" id="KW-1185">Reference proteome</keyword>
<dbReference type="Gene3D" id="3.40.710.10">
    <property type="entry name" value="DD-peptidase/beta-lactamase superfamily"/>
    <property type="match status" value="1"/>
</dbReference>
<dbReference type="EMBL" id="CP042831">
    <property type="protein sequence ID" value="QEE50460.1"/>
    <property type="molecule type" value="Genomic_DNA"/>
</dbReference>
<feature type="domain" description="HTH cro/C1-type" evidence="6">
    <location>
        <begin position="10"/>
        <end position="64"/>
    </location>
</feature>
<dbReference type="CDD" id="cd00093">
    <property type="entry name" value="HTH_XRE"/>
    <property type="match status" value="1"/>
</dbReference>
<dbReference type="Pfam" id="PF00144">
    <property type="entry name" value="Beta-lactamase"/>
    <property type="match status" value="1"/>
</dbReference>
<evidence type="ECO:0000256" key="1">
    <source>
        <dbReference type="ARBA" id="ARBA00004141"/>
    </source>
</evidence>
<dbReference type="SMART" id="SM00530">
    <property type="entry name" value="HTH_XRE"/>
    <property type="match status" value="1"/>
</dbReference>
<dbReference type="InterPro" id="IPR019109">
    <property type="entry name" value="MamF_MmsF"/>
</dbReference>
<evidence type="ECO:0000256" key="2">
    <source>
        <dbReference type="ARBA" id="ARBA00022692"/>
    </source>
</evidence>
<organism evidence="7 8">
    <name type="scientific">Flavobacterium alkalisoli</name>
    <dbReference type="NCBI Taxonomy" id="2602769"/>
    <lineage>
        <taxon>Bacteria</taxon>
        <taxon>Pseudomonadati</taxon>
        <taxon>Bacteroidota</taxon>
        <taxon>Flavobacteriia</taxon>
        <taxon>Flavobacteriales</taxon>
        <taxon>Flavobacteriaceae</taxon>
        <taxon>Flavobacterium</taxon>
    </lineage>
</organism>
<evidence type="ECO:0000256" key="3">
    <source>
        <dbReference type="ARBA" id="ARBA00022989"/>
    </source>
</evidence>
<accession>A0A5B9FTV0</accession>
<dbReference type="AlphaFoldDB" id="A0A5B9FTV0"/>
<dbReference type="OrthoDB" id="1357763at2"/>
<reference evidence="7 8" key="1">
    <citation type="submission" date="2019-08" db="EMBL/GenBank/DDBJ databases">
        <title>Flavobacterium alkalisoli sp. nov., isolated from rhizosphere soil of Suaeda salsa.</title>
        <authorList>
            <person name="Sun J.-Q."/>
            <person name="Xu L."/>
        </authorList>
    </citation>
    <scope>NUCLEOTIDE SEQUENCE [LARGE SCALE GENOMIC DNA]</scope>
    <source>
        <strain evidence="7 8">XS-5</strain>
    </source>
</reference>
<dbReference type="InterPro" id="IPR050789">
    <property type="entry name" value="Diverse_Enzym_Activities"/>
</dbReference>
<feature type="transmembrane region" description="Helical" evidence="5">
    <location>
        <begin position="118"/>
        <end position="141"/>
    </location>
</feature>
<evidence type="ECO:0000313" key="8">
    <source>
        <dbReference type="Proteomes" id="UP000321222"/>
    </source>
</evidence>
<dbReference type="InterPro" id="IPR001466">
    <property type="entry name" value="Beta-lactam-related"/>
</dbReference>
<dbReference type="Pfam" id="PF09685">
    <property type="entry name" value="MamF_MmsF"/>
    <property type="match status" value="1"/>
</dbReference>
<feature type="transmembrane region" description="Helical" evidence="5">
    <location>
        <begin position="148"/>
        <end position="170"/>
    </location>
</feature>
<dbReference type="Proteomes" id="UP000321222">
    <property type="component" value="Chromosome"/>
</dbReference>
<keyword evidence="2 5" id="KW-0812">Transmembrane</keyword>
<sequence length="583" mass="66696">MKNQSIAERLKYQRKIKGLSQEELSLRTNVTVRTIQRIESAEVNPHLNTIKLLAAALDIEVNDLLPLDDPKEETIKKKWLLLMHATPLLGLVIPLCNVLVPLFLWIHKREDNPVYDEHGIKIINFQISILIYALLSFVALITVEGFGFFIFILTTPLCIAIVIFNVIYVLKKDKCYYPLSIPFLNFKKNTASKAIVLILLTAFVTSCNTKSTDTIERLDGSTISKDSVTYKIDHITKEAHVTGMAVAIFNNNQTVYEHVTGYKDASKKLILTDSTNIYGASLSKAVFAVLTLKMVEDGIIDLDTPLETYLPKKIYEYEPQTKWHDNYNDLRSDSLYHKITARMCLAHTTGFANWRFYEPDMKLKVHGIPGAEYSYSGEGFVYLQVVLEKITGKNLEELVQQYIFKPLEMNHSAFEWKPEFENDFAYGHNKEESLYEKDKDNEPRGASTMETTFSDYMKFLTAVFNNKIISKESTAEMFRPQVKINSVTQFGEGAKLTSNKYDDIKLSYGLGWGYLETPYGIGLFKGGHGDGFQHYSIIFPQSGKGMLIMSNSDNAESIFKELLEYGITDKYIPWEWFKYIPYN</sequence>
<dbReference type="Gene3D" id="1.10.260.40">
    <property type="entry name" value="lambda repressor-like DNA-binding domains"/>
    <property type="match status" value="1"/>
</dbReference>
<evidence type="ECO:0000256" key="4">
    <source>
        <dbReference type="ARBA" id="ARBA00023136"/>
    </source>
</evidence>
<dbReference type="Pfam" id="PF01381">
    <property type="entry name" value="HTH_3"/>
    <property type="match status" value="1"/>
</dbReference>
<keyword evidence="7" id="KW-0378">Hydrolase</keyword>
<dbReference type="PROSITE" id="PS50943">
    <property type="entry name" value="HTH_CROC1"/>
    <property type="match status" value="1"/>
</dbReference>
<dbReference type="PANTHER" id="PTHR43283">
    <property type="entry name" value="BETA-LACTAMASE-RELATED"/>
    <property type="match status" value="1"/>
</dbReference>
<dbReference type="InterPro" id="IPR010982">
    <property type="entry name" value="Lambda_DNA-bd_dom_sf"/>
</dbReference>
<evidence type="ECO:0000259" key="6">
    <source>
        <dbReference type="PROSITE" id="PS50943"/>
    </source>
</evidence>
<keyword evidence="4 5" id="KW-0472">Membrane</keyword>
<name>A0A5B9FTV0_9FLAO</name>
<feature type="transmembrane region" description="Helical" evidence="5">
    <location>
        <begin position="79"/>
        <end position="106"/>
    </location>
</feature>
<keyword evidence="3 5" id="KW-1133">Transmembrane helix</keyword>
<evidence type="ECO:0000313" key="7">
    <source>
        <dbReference type="EMBL" id="QEE50460.1"/>
    </source>
</evidence>
<dbReference type="SUPFAM" id="SSF47413">
    <property type="entry name" value="lambda repressor-like DNA-binding domains"/>
    <property type="match status" value="1"/>
</dbReference>
<dbReference type="KEGG" id="fak:FUA48_13015"/>
<dbReference type="InterPro" id="IPR001387">
    <property type="entry name" value="Cro/C1-type_HTH"/>
</dbReference>
<protein>
    <submittedName>
        <fullName evidence="7">Serine hydrolase</fullName>
    </submittedName>
</protein>
<dbReference type="InterPro" id="IPR012338">
    <property type="entry name" value="Beta-lactam/transpept-like"/>
</dbReference>
<dbReference type="PANTHER" id="PTHR43283:SF18">
    <property type="match status" value="1"/>
</dbReference>
<evidence type="ECO:0000256" key="5">
    <source>
        <dbReference type="SAM" id="Phobius"/>
    </source>
</evidence>
<dbReference type="RefSeq" id="WP_147583928.1">
    <property type="nucleotide sequence ID" value="NZ_CP042831.1"/>
</dbReference>
<comment type="subcellular location">
    <subcellularLocation>
        <location evidence="1">Membrane</location>
        <topology evidence="1">Multi-pass membrane protein</topology>
    </subcellularLocation>
</comment>